<protein>
    <recommendedName>
        <fullName evidence="2">N-acetyltransferase domain-containing protein</fullName>
    </recommendedName>
</protein>
<dbReference type="Pfam" id="PF13302">
    <property type="entry name" value="Acetyltransf_3"/>
    <property type="match status" value="1"/>
</dbReference>
<dbReference type="RefSeq" id="WP_119524626.1">
    <property type="nucleotide sequence ID" value="NZ_NRHC01000023.1"/>
</dbReference>
<gene>
    <name evidence="3" type="ORF">CKF54_02065</name>
</gene>
<evidence type="ECO:0000313" key="4">
    <source>
        <dbReference type="Proteomes" id="UP000265691"/>
    </source>
</evidence>
<dbReference type="GO" id="GO:0008999">
    <property type="term" value="F:protein-N-terminal-alanine acetyltransferase activity"/>
    <property type="evidence" value="ECO:0007669"/>
    <property type="project" value="TreeGrafter"/>
</dbReference>
<dbReference type="AlphaFoldDB" id="A0A3A1YCA6"/>
<comment type="caution">
    <text evidence="3">The sequence shown here is derived from an EMBL/GenBank/DDBJ whole genome shotgun (WGS) entry which is preliminary data.</text>
</comment>
<sequence>MKEFLSSISYPSLKEDGTILVNPEISLEPLTPEHFSQMWSSIQENQTFLAKFLPWARVVTKDSFAQHLERSEELFRKNTVRNYAIRVNNSSFKKEIVGSISLKDITFLVGDNSPGNASLGYYLFEKATGRNFMHEAAQALCAITYTHDNIQRFSIIVDKENTASRNVALKLNAKFEGELRKYHGKSHLLYSYVLPDDFIQQNELINERLTLSEGLTIQPFDLELNVEELAEVTKQARENLNHAEAHSAVSRLVEQSKARAIEEFSAKGKEVVEEVLSLNDEVDFDDQQTAAQTQYSTDENTTEQEQK</sequence>
<dbReference type="OrthoDB" id="9784707at2"/>
<dbReference type="InterPro" id="IPR051908">
    <property type="entry name" value="Ribosomal_N-acetyltransferase"/>
</dbReference>
<evidence type="ECO:0000256" key="1">
    <source>
        <dbReference type="SAM" id="MobiDB-lite"/>
    </source>
</evidence>
<dbReference type="InterPro" id="IPR000182">
    <property type="entry name" value="GNAT_dom"/>
</dbReference>
<dbReference type="SUPFAM" id="SSF55729">
    <property type="entry name" value="Acyl-CoA N-acyltransferases (Nat)"/>
    <property type="match status" value="1"/>
</dbReference>
<evidence type="ECO:0000259" key="2">
    <source>
        <dbReference type="Pfam" id="PF13302"/>
    </source>
</evidence>
<dbReference type="PANTHER" id="PTHR43441">
    <property type="entry name" value="RIBOSOMAL-PROTEIN-SERINE ACETYLTRANSFERASE"/>
    <property type="match status" value="1"/>
</dbReference>
<name>A0A3A1YCA6_9GAMM</name>
<accession>A0A3A1YCA6</accession>
<proteinExistence type="predicted"/>
<dbReference type="EMBL" id="NRHC01000023">
    <property type="protein sequence ID" value="RIY33844.1"/>
    <property type="molecule type" value="Genomic_DNA"/>
</dbReference>
<dbReference type="Gene3D" id="3.40.630.30">
    <property type="match status" value="1"/>
</dbReference>
<keyword evidence="4" id="KW-1185">Reference proteome</keyword>
<feature type="region of interest" description="Disordered" evidence="1">
    <location>
        <begin position="283"/>
        <end position="307"/>
    </location>
</feature>
<organism evidence="3 4">
    <name type="scientific">Psittacicella hinzii</name>
    <dbReference type="NCBI Taxonomy" id="2028575"/>
    <lineage>
        <taxon>Bacteria</taxon>
        <taxon>Pseudomonadati</taxon>
        <taxon>Pseudomonadota</taxon>
        <taxon>Gammaproteobacteria</taxon>
        <taxon>Pasteurellales</taxon>
        <taxon>Psittacicellaceae</taxon>
        <taxon>Psittacicella</taxon>
    </lineage>
</organism>
<dbReference type="PANTHER" id="PTHR43441:SF2">
    <property type="entry name" value="FAMILY ACETYLTRANSFERASE, PUTATIVE (AFU_ORTHOLOGUE AFUA_7G00850)-RELATED"/>
    <property type="match status" value="1"/>
</dbReference>
<dbReference type="GO" id="GO:1990189">
    <property type="term" value="F:protein N-terminal-serine acetyltransferase activity"/>
    <property type="evidence" value="ECO:0007669"/>
    <property type="project" value="TreeGrafter"/>
</dbReference>
<reference evidence="3 4" key="1">
    <citation type="submission" date="2017-08" db="EMBL/GenBank/DDBJ databases">
        <title>Reclassification of Bisgaard taxon 37 and 44.</title>
        <authorList>
            <person name="Christensen H."/>
        </authorList>
    </citation>
    <scope>NUCLEOTIDE SEQUENCE [LARGE SCALE GENOMIC DNA]</scope>
    <source>
        <strain evidence="3 4">B96_3</strain>
    </source>
</reference>
<evidence type="ECO:0000313" key="3">
    <source>
        <dbReference type="EMBL" id="RIY33844.1"/>
    </source>
</evidence>
<dbReference type="InterPro" id="IPR016181">
    <property type="entry name" value="Acyl_CoA_acyltransferase"/>
</dbReference>
<dbReference type="Proteomes" id="UP000265691">
    <property type="component" value="Unassembled WGS sequence"/>
</dbReference>
<dbReference type="GO" id="GO:0005737">
    <property type="term" value="C:cytoplasm"/>
    <property type="evidence" value="ECO:0007669"/>
    <property type="project" value="TreeGrafter"/>
</dbReference>
<feature type="domain" description="N-acetyltransferase" evidence="2">
    <location>
        <begin position="26"/>
        <end position="172"/>
    </location>
</feature>